<keyword evidence="4" id="KW-0121">Carboxypeptidase</keyword>
<reference evidence="5" key="1">
    <citation type="submission" date="2014-03" db="EMBL/GenBank/DDBJ databases">
        <authorList>
            <person name="Urmite Genomes U."/>
        </authorList>
    </citation>
    <scope>NUCLEOTIDE SEQUENCE [LARGE SCALE GENOMIC DNA]</scope>
    <source>
        <strain evidence="5">HD-03</strain>
    </source>
</reference>
<evidence type="ECO:0000313" key="5">
    <source>
        <dbReference type="Proteomes" id="UP000028868"/>
    </source>
</evidence>
<proteinExistence type="predicted"/>
<keyword evidence="2" id="KW-0732">Signal</keyword>
<gene>
    <name evidence="4" type="primary">vanYB</name>
    <name evidence="4" type="ORF">BN983_03101</name>
</gene>
<dbReference type="InterPro" id="IPR052179">
    <property type="entry name" value="DD-CPase-like"/>
</dbReference>
<evidence type="ECO:0000313" key="4">
    <source>
        <dbReference type="EMBL" id="CDQ24802.1"/>
    </source>
</evidence>
<dbReference type="SUPFAM" id="SSF55166">
    <property type="entry name" value="Hedgehog/DD-peptidase"/>
    <property type="match status" value="1"/>
</dbReference>
<dbReference type="PANTHER" id="PTHR34385:SF1">
    <property type="entry name" value="PEPTIDOGLYCAN L-ALANYL-D-GLUTAMATE ENDOPEPTIDASE CWLK"/>
    <property type="match status" value="1"/>
</dbReference>
<dbReference type="RefSeq" id="WP_231622407.1">
    <property type="nucleotide sequence ID" value="NZ_CCDH010000003.1"/>
</dbReference>
<dbReference type="EMBL" id="CCDI010000004">
    <property type="protein sequence ID" value="CDQ24802.1"/>
    <property type="molecule type" value="Genomic_DNA"/>
</dbReference>
<dbReference type="AlphaFoldDB" id="A0A059NZJ6"/>
<evidence type="ECO:0000256" key="1">
    <source>
        <dbReference type="SAM" id="MobiDB-lite"/>
    </source>
</evidence>
<accession>A0A059NZJ6</accession>
<dbReference type="PROSITE" id="PS51257">
    <property type="entry name" value="PROKAR_LIPOPROTEIN"/>
    <property type="match status" value="1"/>
</dbReference>
<reference evidence="4 5" key="2">
    <citation type="submission" date="2014-05" db="EMBL/GenBank/DDBJ databases">
        <title>Draft genome sequence of Halobacillus karajensis HK-03.</title>
        <authorList>
            <person name="Khelaifia S."/>
            <person name="Croce O."/>
            <person name="Lagier J.C."/>
            <person name="Raoult D."/>
        </authorList>
    </citation>
    <scope>NUCLEOTIDE SEQUENCE [LARGE SCALE GENOMIC DNA]</scope>
    <source>
        <strain evidence="4 5">HD-03</strain>
    </source>
</reference>
<dbReference type="CDD" id="cd14852">
    <property type="entry name" value="LD-carboxypeptidase"/>
    <property type="match status" value="1"/>
</dbReference>
<dbReference type="GO" id="GO:0004180">
    <property type="term" value="F:carboxypeptidase activity"/>
    <property type="evidence" value="ECO:0007669"/>
    <property type="project" value="UniProtKB-KW"/>
</dbReference>
<name>A0A059NZJ6_9BACI</name>
<feature type="region of interest" description="Disordered" evidence="1">
    <location>
        <begin position="24"/>
        <end position="73"/>
    </location>
</feature>
<dbReference type="PANTHER" id="PTHR34385">
    <property type="entry name" value="D-ALANYL-D-ALANINE CARBOXYPEPTIDASE"/>
    <property type="match status" value="1"/>
</dbReference>
<sequence length="273" mass="30594">MKIIWVITLLSVSLTACSIGQLNSDEETNEEVPASSTQQEQPEKTNENQDSTKSEDDSSEKGKGNQAEDKVLEDGIVEVGDPASNQVVVNKHRKLPSDYVPADLTVPDVPFSFSEDHPKKQMREEAARALEELFDAAKEDGIDFAAASGYRSFDRQKDIYERYIEIYGKEKTDTFSAPPGTSEHQTGLAMDVTSAQVAFKLEQSFGETDAGEWLADHAHEYGFIIRYKEGTEDITGYMYEPWHLRYVGNEISSDVHYQAVTLEEFFGFHPASE</sequence>
<keyword evidence="4" id="KW-0645">Protease</keyword>
<dbReference type="InterPro" id="IPR003709">
    <property type="entry name" value="VanY-like_core_dom"/>
</dbReference>
<dbReference type="Proteomes" id="UP000028868">
    <property type="component" value="Unassembled WGS sequence"/>
</dbReference>
<evidence type="ECO:0000256" key="2">
    <source>
        <dbReference type="SAM" id="SignalP"/>
    </source>
</evidence>
<organism evidence="4 5">
    <name type="scientific">Halobacillus karajensis</name>
    <dbReference type="NCBI Taxonomy" id="195088"/>
    <lineage>
        <taxon>Bacteria</taxon>
        <taxon>Bacillati</taxon>
        <taxon>Bacillota</taxon>
        <taxon>Bacilli</taxon>
        <taxon>Bacillales</taxon>
        <taxon>Bacillaceae</taxon>
        <taxon>Halobacillus</taxon>
    </lineage>
</organism>
<dbReference type="InterPro" id="IPR009045">
    <property type="entry name" value="Zn_M74/Hedgehog-like"/>
</dbReference>
<protein>
    <submittedName>
        <fullName evidence="4">D-alanyl-D-alanine carboxypeptidase</fullName>
    </submittedName>
</protein>
<evidence type="ECO:0000259" key="3">
    <source>
        <dbReference type="Pfam" id="PF02557"/>
    </source>
</evidence>
<feature type="compositionally biased region" description="Basic and acidic residues" evidence="1">
    <location>
        <begin position="41"/>
        <end position="73"/>
    </location>
</feature>
<feature type="chain" id="PRO_5039275527" evidence="2">
    <location>
        <begin position="19"/>
        <end position="273"/>
    </location>
</feature>
<dbReference type="GO" id="GO:0006508">
    <property type="term" value="P:proteolysis"/>
    <property type="evidence" value="ECO:0007669"/>
    <property type="project" value="InterPro"/>
</dbReference>
<feature type="signal peptide" evidence="2">
    <location>
        <begin position="1"/>
        <end position="18"/>
    </location>
</feature>
<keyword evidence="5" id="KW-1185">Reference proteome</keyword>
<feature type="domain" description="D-alanyl-D-alanine carboxypeptidase-like core" evidence="3">
    <location>
        <begin position="120"/>
        <end position="248"/>
    </location>
</feature>
<comment type="caution">
    <text evidence="4">The sequence shown here is derived from an EMBL/GenBank/DDBJ whole genome shotgun (WGS) entry which is preliminary data.</text>
</comment>
<dbReference type="Gene3D" id="3.30.1380.10">
    <property type="match status" value="1"/>
</dbReference>
<dbReference type="Pfam" id="PF02557">
    <property type="entry name" value="VanY"/>
    <property type="match status" value="1"/>
</dbReference>
<keyword evidence="4" id="KW-0378">Hydrolase</keyword>
<dbReference type="InterPro" id="IPR058193">
    <property type="entry name" value="VanY/YodJ_core_dom"/>
</dbReference>